<dbReference type="NCBIfam" id="NF037970">
    <property type="entry name" value="vanZ_1"/>
    <property type="match status" value="1"/>
</dbReference>
<sequence>MWHVLRALIEQRPVSMLLLWGLALMTALASGLKSFGWHADYVKQLELMVGSDLHLHALLALSLTLVVYRVLSATYASYQGVLFAGGIVAIGCMVDEALQAFAPLRTFSLLDILASLMGVMSASLCNAFWVGWRQRKPVAVH</sequence>
<proteinExistence type="predicted"/>
<evidence type="ECO:0000256" key="1">
    <source>
        <dbReference type="SAM" id="Phobius"/>
    </source>
</evidence>
<feature type="transmembrane region" description="Helical" evidence="1">
    <location>
        <begin position="78"/>
        <end position="100"/>
    </location>
</feature>
<feature type="transmembrane region" description="Helical" evidence="1">
    <location>
        <begin position="112"/>
        <end position="132"/>
    </location>
</feature>
<accession>A0ABT5UVH4</accession>
<protein>
    <submittedName>
        <fullName evidence="2">VanZ family protein</fullName>
    </submittedName>
</protein>
<keyword evidence="1" id="KW-0472">Membrane</keyword>
<reference evidence="2 3" key="1">
    <citation type="submission" date="2023-02" db="EMBL/GenBank/DDBJ databases">
        <title>Vibrio intestini sp. nov., a close relative of Vibrio cholerae isolated from the intestine of Healthy Culter dabryi.</title>
        <authorList>
            <person name="Wu N."/>
        </authorList>
    </citation>
    <scope>NUCLEOTIDE SEQUENCE [LARGE SCALE GENOMIC DNA]</scope>
    <source>
        <strain evidence="2 3">DSL-7</strain>
    </source>
</reference>
<evidence type="ECO:0000313" key="2">
    <source>
        <dbReference type="EMBL" id="MDE1513412.1"/>
    </source>
</evidence>
<keyword evidence="1" id="KW-0812">Transmembrane</keyword>
<evidence type="ECO:0000313" key="3">
    <source>
        <dbReference type="Proteomes" id="UP001216189"/>
    </source>
</evidence>
<gene>
    <name evidence="2" type="ORF">PUN32_00105</name>
</gene>
<keyword evidence="1" id="KW-1133">Transmembrane helix</keyword>
<dbReference type="RefSeq" id="WP_166014586.1">
    <property type="nucleotide sequence ID" value="NZ_JARBFT010000001.1"/>
</dbReference>
<dbReference type="EMBL" id="JARBFT010000001">
    <property type="protein sequence ID" value="MDE1513412.1"/>
    <property type="molecule type" value="Genomic_DNA"/>
</dbReference>
<keyword evidence="3" id="KW-1185">Reference proteome</keyword>
<organism evidence="2 3">
    <name type="scientific">Vibrio chanodichtyis</name>
    <dbReference type="NCBI Taxonomy" id="3027932"/>
    <lineage>
        <taxon>Bacteria</taxon>
        <taxon>Pseudomonadati</taxon>
        <taxon>Pseudomonadota</taxon>
        <taxon>Gammaproteobacteria</taxon>
        <taxon>Vibrionales</taxon>
        <taxon>Vibrionaceae</taxon>
        <taxon>Vibrio</taxon>
    </lineage>
</organism>
<dbReference type="Proteomes" id="UP001216189">
    <property type="component" value="Unassembled WGS sequence"/>
</dbReference>
<comment type="caution">
    <text evidence="2">The sequence shown here is derived from an EMBL/GenBank/DDBJ whole genome shotgun (WGS) entry which is preliminary data.</text>
</comment>
<feature type="transmembrane region" description="Helical" evidence="1">
    <location>
        <begin position="53"/>
        <end position="71"/>
    </location>
</feature>
<name>A0ABT5UVH4_9VIBR</name>